<reference evidence="3" key="1">
    <citation type="submission" date="2016-06" db="EMBL/GenBank/DDBJ databases">
        <title>Complete genome sequence of Actinoalloteichus fjordicus DSM 46855 (=ADI127-17), type strain of the new species Actinoalloteichus fjordicus.</title>
        <authorList>
            <person name="Ruckert C."/>
            <person name="Nouioui I."/>
            <person name="Willmese J."/>
            <person name="van Wezel G."/>
            <person name="Klenk H.-P."/>
            <person name="Kalinowski J."/>
            <person name="Zotchev S.B."/>
        </authorList>
    </citation>
    <scope>NUCLEOTIDE SEQUENCE [LARGE SCALE GENOMIC DNA]</scope>
    <source>
        <strain evidence="3">ADI127-7</strain>
    </source>
</reference>
<dbReference type="EMBL" id="CP016076">
    <property type="protein sequence ID" value="APU13172.1"/>
    <property type="molecule type" value="Genomic_DNA"/>
</dbReference>
<evidence type="ECO:0000313" key="2">
    <source>
        <dbReference type="EMBL" id="APU13172.1"/>
    </source>
</evidence>
<gene>
    <name evidence="2" type="ORF">UA74_05480</name>
</gene>
<dbReference type="Proteomes" id="UP000185511">
    <property type="component" value="Chromosome"/>
</dbReference>
<dbReference type="AlphaFoldDB" id="A0AAC9LAP0"/>
<proteinExistence type="predicted"/>
<keyword evidence="3" id="KW-1185">Reference proteome</keyword>
<evidence type="ECO:0000313" key="3">
    <source>
        <dbReference type="Proteomes" id="UP000185511"/>
    </source>
</evidence>
<sequence>MIKFAPAAAPYEVVVGLGEEIGPVDCAKMMNSPSRSARRGRSLFTGCSRSLS</sequence>
<accession>A0AAC9LAP0</accession>
<protein>
    <submittedName>
        <fullName evidence="2">Uncharacterized protein</fullName>
    </submittedName>
</protein>
<name>A0AAC9LAP0_9PSEU</name>
<dbReference type="KEGG" id="acad:UA74_05480"/>
<organism evidence="2 3">
    <name type="scientific">Actinoalloteichus fjordicus</name>
    <dbReference type="NCBI Taxonomy" id="1612552"/>
    <lineage>
        <taxon>Bacteria</taxon>
        <taxon>Bacillati</taxon>
        <taxon>Actinomycetota</taxon>
        <taxon>Actinomycetes</taxon>
        <taxon>Pseudonocardiales</taxon>
        <taxon>Pseudonocardiaceae</taxon>
        <taxon>Actinoalloteichus</taxon>
    </lineage>
</organism>
<evidence type="ECO:0000256" key="1">
    <source>
        <dbReference type="SAM" id="MobiDB-lite"/>
    </source>
</evidence>
<dbReference type="RefSeq" id="WP_157442168.1">
    <property type="nucleotide sequence ID" value="NZ_CP016076.1"/>
</dbReference>
<feature type="region of interest" description="Disordered" evidence="1">
    <location>
        <begin position="32"/>
        <end position="52"/>
    </location>
</feature>